<organism evidence="1 2">
    <name type="scientific">Psilocybe cf. subviscida</name>
    <dbReference type="NCBI Taxonomy" id="2480587"/>
    <lineage>
        <taxon>Eukaryota</taxon>
        <taxon>Fungi</taxon>
        <taxon>Dikarya</taxon>
        <taxon>Basidiomycota</taxon>
        <taxon>Agaricomycotina</taxon>
        <taxon>Agaricomycetes</taxon>
        <taxon>Agaricomycetidae</taxon>
        <taxon>Agaricales</taxon>
        <taxon>Agaricineae</taxon>
        <taxon>Strophariaceae</taxon>
        <taxon>Psilocybe</taxon>
    </lineage>
</organism>
<sequence>MSTSLIPQELYREIASALYHPDNRSTLVSLALVSTAWRHESQRILFKSPGDDWFQTREMQEHMRRREHVRFLEAILEQPDRLGAYVHSYDQLGLAFDPEVGKTIRDPMSSHIDGMHLWRVTCRALPLFVNLKRLAFIPSSITPGLVVIRLCRSQLTRLLMFQNPAGDKQWTFLRGQRALLHFNSDSDLCNLPLDACPELQSIILWTSKNMDLFLQSIAQRKNIVAFRLQGPNVVDHSAVSAQYRGTRFDHIRYLYLSHHYPFMHAFSNIVLLALHQWTISTIKSLCDLDELRTLALRHFDSNPNITKDKGTRETVARESRTRCRKLTHIVYILSDYGVHYHYTRFTLSPRQSASGEQEVLNIQFEDVSEYNPDALWWNVYDC</sequence>
<dbReference type="Proteomes" id="UP000567179">
    <property type="component" value="Unassembled WGS sequence"/>
</dbReference>
<protein>
    <submittedName>
        <fullName evidence="1">Uncharacterized protein</fullName>
    </submittedName>
</protein>
<reference evidence="1 2" key="1">
    <citation type="journal article" date="2020" name="ISME J.">
        <title>Uncovering the hidden diversity of litter-decomposition mechanisms in mushroom-forming fungi.</title>
        <authorList>
            <person name="Floudas D."/>
            <person name="Bentzer J."/>
            <person name="Ahren D."/>
            <person name="Johansson T."/>
            <person name="Persson P."/>
            <person name="Tunlid A."/>
        </authorList>
    </citation>
    <scope>NUCLEOTIDE SEQUENCE [LARGE SCALE GENOMIC DNA]</scope>
    <source>
        <strain evidence="1 2">CBS 101986</strain>
    </source>
</reference>
<keyword evidence="2" id="KW-1185">Reference proteome</keyword>
<accession>A0A8H5F404</accession>
<evidence type="ECO:0000313" key="1">
    <source>
        <dbReference type="EMBL" id="KAF5322874.1"/>
    </source>
</evidence>
<name>A0A8H5F404_9AGAR</name>
<gene>
    <name evidence="1" type="ORF">D9619_000041</name>
</gene>
<proteinExistence type="predicted"/>
<dbReference type="OrthoDB" id="3232239at2759"/>
<comment type="caution">
    <text evidence="1">The sequence shown here is derived from an EMBL/GenBank/DDBJ whole genome shotgun (WGS) entry which is preliminary data.</text>
</comment>
<evidence type="ECO:0000313" key="2">
    <source>
        <dbReference type="Proteomes" id="UP000567179"/>
    </source>
</evidence>
<dbReference type="AlphaFoldDB" id="A0A8H5F404"/>
<dbReference type="EMBL" id="JAACJJ010000028">
    <property type="protein sequence ID" value="KAF5322874.1"/>
    <property type="molecule type" value="Genomic_DNA"/>
</dbReference>